<keyword evidence="2" id="KW-1185">Reference proteome</keyword>
<organism evidence="1 2">
    <name type="scientific">Botryotinia convoluta</name>
    <dbReference type="NCBI Taxonomy" id="54673"/>
    <lineage>
        <taxon>Eukaryota</taxon>
        <taxon>Fungi</taxon>
        <taxon>Dikarya</taxon>
        <taxon>Ascomycota</taxon>
        <taxon>Pezizomycotina</taxon>
        <taxon>Leotiomycetes</taxon>
        <taxon>Helotiales</taxon>
        <taxon>Sclerotiniaceae</taxon>
        <taxon>Botryotinia</taxon>
    </lineage>
</organism>
<dbReference type="OrthoDB" id="5304511at2759"/>
<gene>
    <name evidence="1" type="ORF">BCON_0498g00040</name>
</gene>
<accession>A0A4Z1H8S5</accession>
<evidence type="ECO:0000313" key="2">
    <source>
        <dbReference type="Proteomes" id="UP000297527"/>
    </source>
</evidence>
<evidence type="ECO:0000313" key="1">
    <source>
        <dbReference type="EMBL" id="TGO44561.1"/>
    </source>
</evidence>
<sequence>MSTSQSESQLEALPAELKVLVLQSLPSVTSLNALAHSSPQFYNAYHSEEYARILQQVLENELGSEFL</sequence>
<protein>
    <recommendedName>
        <fullName evidence="3">F-box domain-containing protein</fullName>
    </recommendedName>
</protein>
<dbReference type="AlphaFoldDB" id="A0A4Z1H8S5"/>
<reference evidence="1 2" key="1">
    <citation type="submission" date="2017-12" db="EMBL/GenBank/DDBJ databases">
        <title>Comparative genomics of Botrytis spp.</title>
        <authorList>
            <person name="Valero-Jimenez C.A."/>
            <person name="Tapia P."/>
            <person name="Veloso J."/>
            <person name="Silva-Moreno E."/>
            <person name="Staats M."/>
            <person name="Valdes J.H."/>
            <person name="Van Kan J.A.L."/>
        </authorList>
    </citation>
    <scope>NUCLEOTIDE SEQUENCE [LARGE SCALE GENOMIC DNA]</scope>
    <source>
        <strain evidence="1 2">MUCL11595</strain>
    </source>
</reference>
<comment type="caution">
    <text evidence="1">The sequence shown here is derived from an EMBL/GenBank/DDBJ whole genome shotgun (WGS) entry which is preliminary data.</text>
</comment>
<evidence type="ECO:0008006" key="3">
    <source>
        <dbReference type="Google" id="ProtNLM"/>
    </source>
</evidence>
<dbReference type="Proteomes" id="UP000297527">
    <property type="component" value="Unassembled WGS sequence"/>
</dbReference>
<dbReference type="EMBL" id="PQXN01000496">
    <property type="protein sequence ID" value="TGO44561.1"/>
    <property type="molecule type" value="Genomic_DNA"/>
</dbReference>
<proteinExistence type="predicted"/>
<name>A0A4Z1H8S5_9HELO</name>